<dbReference type="eggNOG" id="arCOG06787">
    <property type="taxonomic scope" value="Archaea"/>
</dbReference>
<dbReference type="InterPro" id="IPR058715">
    <property type="entry name" value="PDDEXK_nuclease-rel"/>
</dbReference>
<accession>J3JI55</accession>
<protein>
    <submittedName>
        <fullName evidence="1">Uncharacterized protein</fullName>
    </submittedName>
</protein>
<comment type="caution">
    <text evidence="1">The sequence shown here is derived from an EMBL/GenBank/DDBJ whole genome shotgun (WGS) entry which is preliminary data.</text>
</comment>
<reference evidence="1 2" key="1">
    <citation type="journal article" date="2012" name="J. Bacteriol.">
        <title>Draft Genome Sequence of the Extremely Halophilic Archaeon Halogranum salarium B-1T.</title>
        <authorList>
            <person name="Kim K.K."/>
            <person name="Lee K.C."/>
            <person name="Lee J.S."/>
        </authorList>
    </citation>
    <scope>NUCLEOTIDE SEQUENCE [LARGE SCALE GENOMIC DNA]</scope>
    <source>
        <strain evidence="1 2">B-1</strain>
    </source>
</reference>
<dbReference type="PATRIC" id="fig|1210908.3.peg.585"/>
<dbReference type="Pfam" id="PF25941">
    <property type="entry name" value="PDDEXK_16"/>
    <property type="match status" value="1"/>
</dbReference>
<dbReference type="RefSeq" id="WP_009374654.1">
    <property type="nucleotide sequence ID" value="NZ_ALJD01000002.1"/>
</dbReference>
<proteinExistence type="predicted"/>
<name>J3JI55_9EURY</name>
<dbReference type="OrthoDB" id="190864at2157"/>
<dbReference type="Proteomes" id="UP000007813">
    <property type="component" value="Unassembled WGS sequence"/>
</dbReference>
<sequence>MSSTSRGISPKHGGSRAEDSVLDAVPQLRFVPDTEARHYDAVVDELLSPSLDLPMVGLCLLAVGTIVEIKSAMVVVGESQSNGRFYLRKSQHSDLVDEAGVYLFAVCEPTPQRDVIAMKVIPATCLDDVISTWIECEGRATYAQILWTRLFSNDEVSP</sequence>
<gene>
    <name evidence="1" type="ORF">HSB1_06200</name>
</gene>
<dbReference type="AlphaFoldDB" id="J3JI55"/>
<evidence type="ECO:0000313" key="2">
    <source>
        <dbReference type="Proteomes" id="UP000007813"/>
    </source>
</evidence>
<evidence type="ECO:0000313" key="1">
    <source>
        <dbReference type="EMBL" id="EJN61579.1"/>
    </source>
</evidence>
<organism evidence="1 2">
    <name type="scientific">Halogranum salarium B-1</name>
    <dbReference type="NCBI Taxonomy" id="1210908"/>
    <lineage>
        <taxon>Archaea</taxon>
        <taxon>Methanobacteriati</taxon>
        <taxon>Methanobacteriota</taxon>
        <taxon>Stenosarchaea group</taxon>
        <taxon>Halobacteria</taxon>
        <taxon>Halobacteriales</taxon>
        <taxon>Haloferacaceae</taxon>
    </lineage>
</organism>
<dbReference type="EMBL" id="ALJD01000002">
    <property type="protein sequence ID" value="EJN61579.1"/>
    <property type="molecule type" value="Genomic_DNA"/>
</dbReference>